<sequence>MGQKIDRERMQRDLKVAAAILNSLFEPDQAFLVSRRDDRRQAQYLSGYGVMMTLPAHASVSVAPNIRFMPGSNPRTFSATSDPVQSRIRIGHSLLDSGRIATLRPGSPLDRDSVEQARTLRSKELVAEYFLDYAHLITQLGSEDRIKIVEERSPFISGGRFVPQFQASNVAGRMQRFAAEVIFGDVIAYQNGRISREEMLGRIRYAGGDDSKQQDLELLANILDRLYRPDLSETFYYTGFAFYDRIPDFGVIYHLNMLTRPDESTYSFIMRERMGSAGSQEPDSEKLKEEYPQFIAGLKANMLTYGRTLKSLGEDEKLVFSIRFGGYPHAELPEFVHLTVDMKDLSALNAGTLTMEQALDRILVDE</sequence>
<dbReference type="EMBL" id="AQHR01000015">
    <property type="protein sequence ID" value="EON79157.1"/>
    <property type="molecule type" value="Genomic_DNA"/>
</dbReference>
<keyword evidence="2" id="KW-1185">Reference proteome</keyword>
<evidence type="ECO:0000313" key="1">
    <source>
        <dbReference type="EMBL" id="EON79157.1"/>
    </source>
</evidence>
<reference evidence="1 2" key="1">
    <citation type="submission" date="2013-02" db="EMBL/GenBank/DDBJ databases">
        <title>A novel strain isolated from Lonar lake, Maharashtra, India.</title>
        <authorList>
            <person name="Singh A."/>
        </authorList>
    </citation>
    <scope>NUCLEOTIDE SEQUENCE [LARGE SCALE GENOMIC DNA]</scope>
    <source>
        <strain evidence="1 2">AK24</strain>
    </source>
</reference>
<dbReference type="AlphaFoldDB" id="R7ZYI4"/>
<evidence type="ECO:0000313" key="2">
    <source>
        <dbReference type="Proteomes" id="UP000013909"/>
    </source>
</evidence>
<dbReference type="STRING" id="1232681.ADIS_0386"/>
<name>R7ZYI4_9BACT</name>
<dbReference type="Proteomes" id="UP000013909">
    <property type="component" value="Unassembled WGS sequence"/>
</dbReference>
<gene>
    <name evidence="1" type="ORF">ADIS_0386</name>
</gene>
<proteinExistence type="predicted"/>
<organism evidence="1 2">
    <name type="scientific">Lunatimonas lonarensis</name>
    <dbReference type="NCBI Taxonomy" id="1232681"/>
    <lineage>
        <taxon>Bacteria</taxon>
        <taxon>Pseudomonadati</taxon>
        <taxon>Bacteroidota</taxon>
        <taxon>Cytophagia</taxon>
        <taxon>Cytophagales</taxon>
        <taxon>Cyclobacteriaceae</taxon>
    </lineage>
</organism>
<protein>
    <submittedName>
        <fullName evidence="1">Uncharacterized protein</fullName>
    </submittedName>
</protein>
<comment type="caution">
    <text evidence="1">The sequence shown here is derived from an EMBL/GenBank/DDBJ whole genome shotgun (WGS) entry which is preliminary data.</text>
</comment>
<accession>R7ZYI4</accession>